<keyword evidence="5" id="KW-1185">Reference proteome</keyword>
<keyword evidence="1" id="KW-0808">Transferase</keyword>
<feature type="domain" description="Rhodanese" evidence="3">
    <location>
        <begin position="99"/>
        <end position="205"/>
    </location>
</feature>
<dbReference type="InterPro" id="IPR001763">
    <property type="entry name" value="Rhodanese-like_dom"/>
</dbReference>
<dbReference type="EMBL" id="BSUN01000001">
    <property type="protein sequence ID" value="GMA36985.1"/>
    <property type="molecule type" value="Genomic_DNA"/>
</dbReference>
<dbReference type="PROSITE" id="PS50206">
    <property type="entry name" value="RHODANESE_3"/>
    <property type="match status" value="2"/>
</dbReference>
<reference evidence="5" key="1">
    <citation type="journal article" date="2019" name="Int. J. Syst. Evol. Microbiol.">
        <title>The Global Catalogue of Microorganisms (GCM) 10K type strain sequencing project: providing services to taxonomists for standard genome sequencing and annotation.</title>
        <authorList>
            <consortium name="The Broad Institute Genomics Platform"/>
            <consortium name="The Broad Institute Genome Sequencing Center for Infectious Disease"/>
            <person name="Wu L."/>
            <person name="Ma J."/>
        </authorList>
    </citation>
    <scope>NUCLEOTIDE SEQUENCE [LARGE SCALE GENOMIC DNA]</scope>
    <source>
        <strain evidence="5">NBRC 112299</strain>
    </source>
</reference>
<organism evidence="4 5">
    <name type="scientific">Demequina litorisediminis</name>
    <dbReference type="NCBI Taxonomy" id="1849022"/>
    <lineage>
        <taxon>Bacteria</taxon>
        <taxon>Bacillati</taxon>
        <taxon>Actinomycetota</taxon>
        <taxon>Actinomycetes</taxon>
        <taxon>Micrococcales</taxon>
        <taxon>Demequinaceae</taxon>
        <taxon>Demequina</taxon>
    </lineage>
</organism>
<dbReference type="InterPro" id="IPR045078">
    <property type="entry name" value="TST/MPST-like"/>
</dbReference>
<dbReference type="PANTHER" id="PTHR11364">
    <property type="entry name" value="THIOSULFATE SULFERTANSFERASE"/>
    <property type="match status" value="1"/>
</dbReference>
<gene>
    <name evidence="4" type="ORF">GCM10025876_31890</name>
</gene>
<dbReference type="InterPro" id="IPR036873">
    <property type="entry name" value="Rhodanese-like_dom_sf"/>
</dbReference>
<accession>A0ABQ6IGG5</accession>
<dbReference type="PANTHER" id="PTHR11364:SF27">
    <property type="entry name" value="SULFURTRANSFERASE"/>
    <property type="match status" value="1"/>
</dbReference>
<sequence>MPDHAALQAAARRWGLNDGDTVVVYDDGPSLAAARAWWLLRHAGVDARILDGGLAAWMADGGAVESGAVDVAAGATSLAWGLMPVIDLTEAATWPAHGVLMDARAPERFHGDVEPVDPRAGHIPGAVNVPTAGNVGEDGCFLPSAVLAARFADAGVGHDSEVAVYCGSGVTAAHEIAALEVAGVRAALYPGSWSQWSNTPGAEVATR</sequence>
<dbReference type="SMART" id="SM00450">
    <property type="entry name" value="RHOD"/>
    <property type="match status" value="1"/>
</dbReference>
<dbReference type="Proteomes" id="UP001157125">
    <property type="component" value="Unassembled WGS sequence"/>
</dbReference>
<evidence type="ECO:0000256" key="1">
    <source>
        <dbReference type="ARBA" id="ARBA00022679"/>
    </source>
</evidence>
<keyword evidence="2" id="KW-0677">Repeat</keyword>
<dbReference type="Gene3D" id="3.40.250.10">
    <property type="entry name" value="Rhodanese-like domain"/>
    <property type="match status" value="2"/>
</dbReference>
<name>A0ABQ6IGG5_9MICO</name>
<dbReference type="SUPFAM" id="SSF52821">
    <property type="entry name" value="Rhodanese/Cell cycle control phosphatase"/>
    <property type="match status" value="2"/>
</dbReference>
<comment type="caution">
    <text evidence="4">The sequence shown here is derived from an EMBL/GenBank/DDBJ whole genome shotgun (WGS) entry which is preliminary data.</text>
</comment>
<proteinExistence type="predicted"/>
<protein>
    <submittedName>
        <fullName evidence="4">Sulfurtransferase</fullName>
    </submittedName>
</protein>
<dbReference type="CDD" id="cd01449">
    <property type="entry name" value="TST_Repeat_2"/>
    <property type="match status" value="1"/>
</dbReference>
<dbReference type="Pfam" id="PF00581">
    <property type="entry name" value="Rhodanese"/>
    <property type="match status" value="2"/>
</dbReference>
<feature type="domain" description="Rhodanese" evidence="3">
    <location>
        <begin position="2"/>
        <end position="66"/>
    </location>
</feature>
<evidence type="ECO:0000256" key="2">
    <source>
        <dbReference type="ARBA" id="ARBA00022737"/>
    </source>
</evidence>
<evidence type="ECO:0000313" key="5">
    <source>
        <dbReference type="Proteomes" id="UP001157125"/>
    </source>
</evidence>
<evidence type="ECO:0000313" key="4">
    <source>
        <dbReference type="EMBL" id="GMA36985.1"/>
    </source>
</evidence>
<evidence type="ECO:0000259" key="3">
    <source>
        <dbReference type="PROSITE" id="PS50206"/>
    </source>
</evidence>